<dbReference type="AlphaFoldDB" id="A0A1H6M0M2"/>
<proteinExistence type="predicted"/>
<reference evidence="2" key="1">
    <citation type="submission" date="2016-06" db="EMBL/GenBank/DDBJ databases">
        <authorList>
            <person name="Petersen J."/>
            <person name="Sayavedra L."/>
        </authorList>
    </citation>
    <scope>NUCLEOTIDE SEQUENCE [LARGE SCALE GENOMIC DNA]</scope>
    <source>
        <strain evidence="2">BazSymB</strain>
    </source>
</reference>
<sequence>MSKLIYHERFTNWENLNIGKMSGCQVLNIVAAHRG</sequence>
<name>A0A1H6M0M2_9GAMM</name>
<gene>
    <name evidence="1" type="ORF">BAZSYMB_SCAFFOLD00101_5</name>
</gene>
<dbReference type="STRING" id="235205.BAZSYMB_SCAFFOLD00101_5"/>
<organism evidence="1 2">
    <name type="scientific">Bathymodiolus azoricus thioautotrophic gill symbiont</name>
    <dbReference type="NCBI Taxonomy" id="235205"/>
    <lineage>
        <taxon>Bacteria</taxon>
        <taxon>Pseudomonadati</taxon>
        <taxon>Pseudomonadota</taxon>
        <taxon>Gammaproteobacteria</taxon>
        <taxon>sulfur-oxidizing symbionts</taxon>
    </lineage>
</organism>
<evidence type="ECO:0000313" key="1">
    <source>
        <dbReference type="EMBL" id="SEH92336.1"/>
    </source>
</evidence>
<dbReference type="Proteomes" id="UP000198559">
    <property type="component" value="Unassembled WGS sequence"/>
</dbReference>
<accession>A0A1H6M0M2</accession>
<dbReference type="EMBL" id="CVUD02000243">
    <property type="protein sequence ID" value="SEH92336.1"/>
    <property type="molecule type" value="Genomic_DNA"/>
</dbReference>
<evidence type="ECO:0000313" key="2">
    <source>
        <dbReference type="Proteomes" id="UP000198559"/>
    </source>
</evidence>
<protein>
    <submittedName>
        <fullName evidence="1">Uncharacterized protein</fullName>
    </submittedName>
</protein>